<keyword evidence="1" id="KW-0812">Transmembrane</keyword>
<keyword evidence="1" id="KW-0472">Membrane</keyword>
<gene>
    <name evidence="2" type="ORF">BDY21DRAFT_354151</name>
</gene>
<dbReference type="AlphaFoldDB" id="A0A6A6NQM9"/>
<evidence type="ECO:0000313" key="3">
    <source>
        <dbReference type="Proteomes" id="UP000799766"/>
    </source>
</evidence>
<keyword evidence="1" id="KW-1133">Transmembrane helix</keyword>
<organism evidence="2 3">
    <name type="scientific">Lineolata rhizophorae</name>
    <dbReference type="NCBI Taxonomy" id="578093"/>
    <lineage>
        <taxon>Eukaryota</taxon>
        <taxon>Fungi</taxon>
        <taxon>Dikarya</taxon>
        <taxon>Ascomycota</taxon>
        <taxon>Pezizomycotina</taxon>
        <taxon>Dothideomycetes</taxon>
        <taxon>Dothideomycetes incertae sedis</taxon>
        <taxon>Lineolatales</taxon>
        <taxon>Lineolataceae</taxon>
        <taxon>Lineolata</taxon>
    </lineage>
</organism>
<name>A0A6A6NQM9_9PEZI</name>
<dbReference type="Proteomes" id="UP000799766">
    <property type="component" value="Unassembled WGS sequence"/>
</dbReference>
<feature type="transmembrane region" description="Helical" evidence="1">
    <location>
        <begin position="24"/>
        <end position="45"/>
    </location>
</feature>
<proteinExistence type="predicted"/>
<evidence type="ECO:0000313" key="2">
    <source>
        <dbReference type="EMBL" id="KAF2454120.1"/>
    </source>
</evidence>
<accession>A0A6A6NQM9</accession>
<evidence type="ECO:0000256" key="1">
    <source>
        <dbReference type="SAM" id="Phobius"/>
    </source>
</evidence>
<protein>
    <submittedName>
        <fullName evidence="2">Uncharacterized protein</fullName>
    </submittedName>
</protein>
<reference evidence="2" key="1">
    <citation type="journal article" date="2020" name="Stud. Mycol.">
        <title>101 Dothideomycetes genomes: a test case for predicting lifestyles and emergence of pathogens.</title>
        <authorList>
            <person name="Haridas S."/>
            <person name="Albert R."/>
            <person name="Binder M."/>
            <person name="Bloem J."/>
            <person name="Labutti K."/>
            <person name="Salamov A."/>
            <person name="Andreopoulos B."/>
            <person name="Baker S."/>
            <person name="Barry K."/>
            <person name="Bills G."/>
            <person name="Bluhm B."/>
            <person name="Cannon C."/>
            <person name="Castanera R."/>
            <person name="Culley D."/>
            <person name="Daum C."/>
            <person name="Ezra D."/>
            <person name="Gonzalez J."/>
            <person name="Henrissat B."/>
            <person name="Kuo A."/>
            <person name="Liang C."/>
            <person name="Lipzen A."/>
            <person name="Lutzoni F."/>
            <person name="Magnuson J."/>
            <person name="Mondo S."/>
            <person name="Nolan M."/>
            <person name="Ohm R."/>
            <person name="Pangilinan J."/>
            <person name="Park H.-J."/>
            <person name="Ramirez L."/>
            <person name="Alfaro M."/>
            <person name="Sun H."/>
            <person name="Tritt A."/>
            <person name="Yoshinaga Y."/>
            <person name="Zwiers L.-H."/>
            <person name="Turgeon B."/>
            <person name="Goodwin S."/>
            <person name="Spatafora J."/>
            <person name="Crous P."/>
            <person name="Grigoriev I."/>
        </authorList>
    </citation>
    <scope>NUCLEOTIDE SEQUENCE</scope>
    <source>
        <strain evidence="2">ATCC 16933</strain>
    </source>
</reference>
<dbReference type="EMBL" id="MU001693">
    <property type="protein sequence ID" value="KAF2454120.1"/>
    <property type="molecule type" value="Genomic_DNA"/>
</dbReference>
<sequence length="81" mass="9199">MPSRLRTSAGVINPPFFFSLSPKAYSLLLFAGWSMDWVFVNASFPTRSRSYTIDLRVCPWGTTLALYFGLIFFFFISLEGA</sequence>
<keyword evidence="3" id="KW-1185">Reference proteome</keyword>
<feature type="transmembrane region" description="Helical" evidence="1">
    <location>
        <begin position="57"/>
        <end position="78"/>
    </location>
</feature>